<dbReference type="NCBIfam" id="TIGR02847">
    <property type="entry name" value="CyoD"/>
    <property type="match status" value="1"/>
</dbReference>
<evidence type="ECO:0000313" key="18">
    <source>
        <dbReference type="EMBL" id="KEJ93855.1"/>
    </source>
</evidence>
<evidence type="ECO:0000256" key="5">
    <source>
        <dbReference type="ARBA" id="ARBA00022448"/>
    </source>
</evidence>
<dbReference type="PANTHER" id="PTHR36835:SF1">
    <property type="entry name" value="CYTOCHROME BO(3) UBIQUINOL OXIDASE SUBUNIT 4"/>
    <property type="match status" value="1"/>
</dbReference>
<name>A0A073IW53_9RHOB</name>
<comment type="similarity">
    <text evidence="2">Belongs to the cytochrome c oxidase bacterial subunit 4 family.</text>
</comment>
<keyword evidence="8" id="KW-0249">Electron transport</keyword>
<dbReference type="Pfam" id="PF03626">
    <property type="entry name" value="COX4_pro"/>
    <property type="match status" value="1"/>
</dbReference>
<comment type="caution">
    <text evidence="18">The sequence shown here is derived from an EMBL/GenBank/DDBJ whole genome shotgun (WGS) entry which is preliminary data.</text>
</comment>
<feature type="transmembrane region" description="Helical" evidence="17">
    <location>
        <begin position="44"/>
        <end position="67"/>
    </location>
</feature>
<keyword evidence="10" id="KW-0560">Oxidoreductase</keyword>
<keyword evidence="5" id="KW-0813">Transport</keyword>
<dbReference type="EMBL" id="JAMD01000024">
    <property type="protein sequence ID" value="KEJ93855.1"/>
    <property type="molecule type" value="Genomic_DNA"/>
</dbReference>
<evidence type="ECO:0000256" key="16">
    <source>
        <dbReference type="ARBA" id="ARBA00032185"/>
    </source>
</evidence>
<feature type="transmembrane region" description="Helical" evidence="17">
    <location>
        <begin position="18"/>
        <end position="37"/>
    </location>
</feature>
<dbReference type="GO" id="GO:0009486">
    <property type="term" value="F:cytochrome bo3 ubiquinol oxidase activity"/>
    <property type="evidence" value="ECO:0007669"/>
    <property type="project" value="InterPro"/>
</dbReference>
<dbReference type="OrthoDB" id="2375888at2"/>
<accession>A0A073IW53</accession>
<dbReference type="InterPro" id="IPR005171">
    <property type="entry name" value="Cyt_c_oxidase_su4_prok"/>
</dbReference>
<evidence type="ECO:0000256" key="7">
    <source>
        <dbReference type="ARBA" id="ARBA00022692"/>
    </source>
</evidence>
<keyword evidence="7 17" id="KW-0812">Transmembrane</keyword>
<dbReference type="PANTHER" id="PTHR36835">
    <property type="entry name" value="CYTOCHROME BO(3) UBIQUINOL OXIDASE SUBUNIT 4"/>
    <property type="match status" value="1"/>
</dbReference>
<evidence type="ECO:0000256" key="8">
    <source>
        <dbReference type="ARBA" id="ARBA00022982"/>
    </source>
</evidence>
<dbReference type="GO" id="GO:0015078">
    <property type="term" value="F:proton transmembrane transporter activity"/>
    <property type="evidence" value="ECO:0007669"/>
    <property type="project" value="TreeGrafter"/>
</dbReference>
<gene>
    <name evidence="18" type="ORF">SUH3_12460</name>
</gene>
<evidence type="ECO:0000256" key="6">
    <source>
        <dbReference type="ARBA" id="ARBA00022475"/>
    </source>
</evidence>
<sequence>MTTNDHATDDAHGSYRSYLIGFALSVVLTVIPFWIVLGEVEIHLWLALTIIFGLGAIQIIVHVIYFLHVTVKAEAGWQVMSLVFTGILLLIVLVGSIWVMTHLNNNMMPAHDQIERVRAVK</sequence>
<evidence type="ECO:0000256" key="9">
    <source>
        <dbReference type="ARBA" id="ARBA00022989"/>
    </source>
</evidence>
<dbReference type="GO" id="GO:0019646">
    <property type="term" value="P:aerobic electron transport chain"/>
    <property type="evidence" value="ECO:0007669"/>
    <property type="project" value="TreeGrafter"/>
</dbReference>
<keyword evidence="19" id="KW-1185">Reference proteome</keyword>
<evidence type="ECO:0000256" key="4">
    <source>
        <dbReference type="ARBA" id="ARBA00014689"/>
    </source>
</evidence>
<evidence type="ECO:0000256" key="15">
    <source>
        <dbReference type="ARBA" id="ARBA00031887"/>
    </source>
</evidence>
<evidence type="ECO:0000256" key="11">
    <source>
        <dbReference type="ARBA" id="ARBA00023136"/>
    </source>
</evidence>
<comment type="subcellular location">
    <subcellularLocation>
        <location evidence="1">Cell membrane</location>
        <topology evidence="1">Multi-pass membrane protein</topology>
    </subcellularLocation>
</comment>
<keyword evidence="9 17" id="KW-1133">Transmembrane helix</keyword>
<organism evidence="18 19">
    <name type="scientific">Pseudosulfitobacter pseudonitzschiae</name>
    <dbReference type="NCBI Taxonomy" id="1402135"/>
    <lineage>
        <taxon>Bacteria</taxon>
        <taxon>Pseudomonadati</taxon>
        <taxon>Pseudomonadota</taxon>
        <taxon>Alphaproteobacteria</taxon>
        <taxon>Rhodobacterales</taxon>
        <taxon>Roseobacteraceae</taxon>
        <taxon>Pseudosulfitobacter</taxon>
    </lineage>
</organism>
<dbReference type="GeneID" id="68868367"/>
<protein>
    <recommendedName>
        <fullName evidence="4">Cytochrome bo(3) ubiquinol oxidase subunit 4</fullName>
    </recommendedName>
    <alternativeName>
        <fullName evidence="16">Cytochrome o ubiquinol oxidase subunit 4</fullName>
    </alternativeName>
    <alternativeName>
        <fullName evidence="13">Oxidase bo(3) subunit 4</fullName>
    </alternativeName>
    <alternativeName>
        <fullName evidence="14">Ubiquinol oxidase polypeptide IV</fullName>
    </alternativeName>
    <alternativeName>
        <fullName evidence="15">Ubiquinol oxidase subunit 4</fullName>
    </alternativeName>
</protein>
<evidence type="ECO:0000313" key="19">
    <source>
        <dbReference type="Proteomes" id="UP000027746"/>
    </source>
</evidence>
<feature type="transmembrane region" description="Helical" evidence="17">
    <location>
        <begin position="79"/>
        <end position="99"/>
    </location>
</feature>
<evidence type="ECO:0000256" key="12">
    <source>
        <dbReference type="ARBA" id="ARBA00025694"/>
    </source>
</evidence>
<dbReference type="GO" id="GO:0005886">
    <property type="term" value="C:plasma membrane"/>
    <property type="evidence" value="ECO:0007669"/>
    <property type="project" value="UniProtKB-SubCell"/>
</dbReference>
<keyword evidence="11 17" id="KW-0472">Membrane</keyword>
<evidence type="ECO:0000256" key="10">
    <source>
        <dbReference type="ARBA" id="ARBA00023002"/>
    </source>
</evidence>
<dbReference type="Proteomes" id="UP000027746">
    <property type="component" value="Unassembled WGS sequence"/>
</dbReference>
<dbReference type="GO" id="GO:0015990">
    <property type="term" value="P:electron transport coupled proton transport"/>
    <property type="evidence" value="ECO:0007669"/>
    <property type="project" value="InterPro"/>
</dbReference>
<dbReference type="InterPro" id="IPR050968">
    <property type="entry name" value="Cytochrome_c_oxidase_bac_sub4"/>
</dbReference>
<evidence type="ECO:0000256" key="3">
    <source>
        <dbReference type="ARBA" id="ARBA00011700"/>
    </source>
</evidence>
<dbReference type="RefSeq" id="WP_037931344.1">
    <property type="nucleotide sequence ID" value="NZ_CP054599.1"/>
</dbReference>
<dbReference type="InterPro" id="IPR014210">
    <property type="entry name" value="Cyt_o_ubiqinol_oxidase_su4"/>
</dbReference>
<keyword evidence="6" id="KW-1003">Cell membrane</keyword>
<evidence type="ECO:0000256" key="2">
    <source>
        <dbReference type="ARBA" id="ARBA00008079"/>
    </source>
</evidence>
<proteinExistence type="inferred from homology"/>
<reference evidence="18 19" key="1">
    <citation type="submission" date="2014-01" db="EMBL/GenBank/DDBJ databases">
        <title>Sulfitobacter sp. H3 (MCCC 1A00686) Genome Sequencing.</title>
        <authorList>
            <person name="Lai Q."/>
            <person name="Hong Z."/>
        </authorList>
    </citation>
    <scope>NUCLEOTIDE SEQUENCE [LARGE SCALE GENOMIC DNA]</scope>
    <source>
        <strain evidence="18 19">H3</strain>
    </source>
</reference>
<evidence type="ECO:0000256" key="1">
    <source>
        <dbReference type="ARBA" id="ARBA00004651"/>
    </source>
</evidence>
<evidence type="ECO:0000256" key="13">
    <source>
        <dbReference type="ARBA" id="ARBA00030071"/>
    </source>
</evidence>
<dbReference type="AlphaFoldDB" id="A0A073IW53"/>
<dbReference type="GO" id="GO:0009319">
    <property type="term" value="C:cytochrome o ubiquinol oxidase complex"/>
    <property type="evidence" value="ECO:0007669"/>
    <property type="project" value="TreeGrafter"/>
</dbReference>
<evidence type="ECO:0000256" key="17">
    <source>
        <dbReference type="SAM" id="Phobius"/>
    </source>
</evidence>
<evidence type="ECO:0000256" key="14">
    <source>
        <dbReference type="ARBA" id="ARBA00030211"/>
    </source>
</evidence>
<comment type="function">
    <text evidence="12">Cytochrome bo(3) ubiquinol terminal oxidase is the component of the aerobic respiratory chain of E.coli that predominates when cells are grown at high aeration. Has proton pump activity across the membrane in addition to electron transfer, pumping 2 protons/electron.</text>
</comment>
<comment type="subunit">
    <text evidence="3">Heterooctamer of two A chains, two B chains, two C chains and two D chains.</text>
</comment>